<accession>A0ABV0FZU9</accession>
<dbReference type="EMBL" id="JBDPZD010000001">
    <property type="protein sequence ID" value="MEO3690926.1"/>
    <property type="molecule type" value="Genomic_DNA"/>
</dbReference>
<comment type="subcellular location">
    <subcellularLocation>
        <location evidence="1 10">Cell outer membrane</location>
        <topology evidence="1 10">Multi-pass membrane protein</topology>
    </subcellularLocation>
</comment>
<evidence type="ECO:0000256" key="6">
    <source>
        <dbReference type="ARBA" id="ARBA00023077"/>
    </source>
</evidence>
<dbReference type="CDD" id="cd01347">
    <property type="entry name" value="ligand_gated_channel"/>
    <property type="match status" value="1"/>
</dbReference>
<keyword evidence="16" id="KW-1185">Reference proteome</keyword>
<dbReference type="Gene3D" id="2.170.130.10">
    <property type="entry name" value="TonB-dependent receptor, plug domain"/>
    <property type="match status" value="1"/>
</dbReference>
<keyword evidence="8 15" id="KW-0675">Receptor</keyword>
<evidence type="ECO:0000259" key="14">
    <source>
        <dbReference type="Pfam" id="PF07715"/>
    </source>
</evidence>
<evidence type="ECO:0000256" key="3">
    <source>
        <dbReference type="ARBA" id="ARBA00022448"/>
    </source>
</evidence>
<evidence type="ECO:0000256" key="10">
    <source>
        <dbReference type="PROSITE-ProRule" id="PRU01360"/>
    </source>
</evidence>
<evidence type="ECO:0000256" key="11">
    <source>
        <dbReference type="RuleBase" id="RU003357"/>
    </source>
</evidence>
<feature type="chain" id="PRO_5045177649" evidence="12">
    <location>
        <begin position="31"/>
        <end position="910"/>
    </location>
</feature>
<keyword evidence="3 10" id="KW-0813">Transport</keyword>
<dbReference type="InterPro" id="IPR012910">
    <property type="entry name" value="Plug_dom"/>
</dbReference>
<evidence type="ECO:0000313" key="15">
    <source>
        <dbReference type="EMBL" id="MEO3690926.1"/>
    </source>
</evidence>
<evidence type="ECO:0000256" key="9">
    <source>
        <dbReference type="ARBA" id="ARBA00023237"/>
    </source>
</evidence>
<evidence type="ECO:0000256" key="1">
    <source>
        <dbReference type="ARBA" id="ARBA00004571"/>
    </source>
</evidence>
<dbReference type="PANTHER" id="PTHR40980">
    <property type="entry name" value="PLUG DOMAIN-CONTAINING PROTEIN"/>
    <property type="match status" value="1"/>
</dbReference>
<dbReference type="SUPFAM" id="SSF56935">
    <property type="entry name" value="Porins"/>
    <property type="match status" value="1"/>
</dbReference>
<dbReference type="NCBIfam" id="TIGR01782">
    <property type="entry name" value="TonB-Xanth-Caul"/>
    <property type="match status" value="1"/>
</dbReference>
<evidence type="ECO:0000256" key="4">
    <source>
        <dbReference type="ARBA" id="ARBA00022452"/>
    </source>
</evidence>
<evidence type="ECO:0000256" key="12">
    <source>
        <dbReference type="SAM" id="SignalP"/>
    </source>
</evidence>
<dbReference type="RefSeq" id="WP_347703740.1">
    <property type="nucleotide sequence ID" value="NZ_JBDPZD010000001.1"/>
</dbReference>
<sequence length="910" mass="98584">MKVKLFSHSLSPLAQAVTLALMGAPVAALAQANQQLDAVVVTGIRASQEKSLDVKRKAETHVEVITAEDVGKMPDKNIADSLQRVPGVTISSAGASEGGFDENDRVSMRGTNPSLTQTLINGHVVASGDWFVLNQVANAGRSVSFTMLPSELVGQVLVRKTSEASLVEGGLTGSVDIITRKPLDFKKALTAEASVGVVYADKPGKTDPQLSALFNWRDDSKTLGVLVQAFSEKRHLRRDGVEVLGYNQIKPGSKVALSNPDLSGVWYPRSIGAALFEQERKREGGLVEVQLAPSRAVSLSVTGFTSTLHANNYNRNYLTYAPFFLDEGNGTAPDAGYKVSNNTLVSAKFSDKGGNYGLYDMISRPGAKARTQFVNVEGKFKASDALSFTTKLGTSSGVGTTPYQDVMELHMGGGASWALNGTDQAPDFKVGNNASTVAGHGLDWVWGAQNVRVDDKDKWAQIDGEYALESGFFTALKFGLRQHQHDRSSADVIAQGPQCSDGKAFTWGATWCATPATSPDYAAVNMAGGVQNYPSNFGSGLGGTFPQGVWYYTQAQLESFRAFTNREPVARRYFDWEYALKEKSTAGYVQAQFQSGALSGNAGLRLVRSQQDTMLYVPALGAKAEASSAFGDYVIQRTPRSFTDVLPSINLRYSLNKDMVLRGAITRTLTRPDYAALAGATSLSPAAKPGDLGSGSAPNPELNPVRSTNFDVSWEWFHAPRALLGVSAFYMDLRSLISIGQITRPFKTFNQANPNGFMADYVLNVPVNGSGTVKGLEFTVEQPLMANFGVNANYTYTDASEEGSKPMLGASKNVMNLGAWYEDDRWNARVSYTYRSAFFNGLDRSTAFSQDAVASVSASLGYKISDNLSLTLDARNLNNPKLKYYALNREQPRSIYENGRQYYLTARMKF</sequence>
<reference evidence="15 16" key="1">
    <citation type="submission" date="2024-05" db="EMBL/GenBank/DDBJ databases">
        <title>Roseateles sp. DJS-2-20 16S ribosomal RNA gene Genome sequencing and assembly.</title>
        <authorList>
            <person name="Woo H."/>
        </authorList>
    </citation>
    <scope>NUCLEOTIDE SEQUENCE [LARGE SCALE GENOMIC DNA]</scope>
    <source>
        <strain evidence="15 16">DJS-2-20</strain>
    </source>
</reference>
<dbReference type="Pfam" id="PF00593">
    <property type="entry name" value="TonB_dep_Rec_b-barrel"/>
    <property type="match status" value="1"/>
</dbReference>
<evidence type="ECO:0000313" key="16">
    <source>
        <dbReference type="Proteomes" id="UP001495147"/>
    </source>
</evidence>
<comment type="caution">
    <text evidence="15">The sequence shown here is derived from an EMBL/GenBank/DDBJ whole genome shotgun (WGS) entry which is preliminary data.</text>
</comment>
<organism evidence="15 16">
    <name type="scientific">Roseateles paludis</name>
    <dbReference type="NCBI Taxonomy" id="3145238"/>
    <lineage>
        <taxon>Bacteria</taxon>
        <taxon>Pseudomonadati</taxon>
        <taxon>Pseudomonadota</taxon>
        <taxon>Betaproteobacteria</taxon>
        <taxon>Burkholderiales</taxon>
        <taxon>Sphaerotilaceae</taxon>
        <taxon>Roseateles</taxon>
    </lineage>
</organism>
<keyword evidence="6 11" id="KW-0798">TonB box</keyword>
<dbReference type="InterPro" id="IPR037066">
    <property type="entry name" value="Plug_dom_sf"/>
</dbReference>
<dbReference type="InterPro" id="IPR039426">
    <property type="entry name" value="TonB-dep_rcpt-like"/>
</dbReference>
<name>A0ABV0FZU9_9BURK</name>
<protein>
    <submittedName>
        <fullName evidence="15">TonB-dependent receptor</fullName>
    </submittedName>
</protein>
<evidence type="ECO:0000256" key="8">
    <source>
        <dbReference type="ARBA" id="ARBA00023170"/>
    </source>
</evidence>
<evidence type="ECO:0000259" key="13">
    <source>
        <dbReference type="Pfam" id="PF00593"/>
    </source>
</evidence>
<keyword evidence="9 10" id="KW-0998">Cell outer membrane</keyword>
<proteinExistence type="inferred from homology"/>
<dbReference type="InterPro" id="IPR036942">
    <property type="entry name" value="Beta-barrel_TonB_sf"/>
</dbReference>
<dbReference type="Gene3D" id="2.40.170.20">
    <property type="entry name" value="TonB-dependent receptor, beta-barrel domain"/>
    <property type="match status" value="1"/>
</dbReference>
<feature type="domain" description="TonB-dependent receptor-like beta-barrel" evidence="13">
    <location>
        <begin position="421"/>
        <end position="877"/>
    </location>
</feature>
<dbReference type="Proteomes" id="UP001495147">
    <property type="component" value="Unassembled WGS sequence"/>
</dbReference>
<keyword evidence="7 10" id="KW-0472">Membrane</keyword>
<dbReference type="InterPro" id="IPR000531">
    <property type="entry name" value="Beta-barrel_TonB"/>
</dbReference>
<evidence type="ECO:0000256" key="5">
    <source>
        <dbReference type="ARBA" id="ARBA00022692"/>
    </source>
</evidence>
<dbReference type="InterPro" id="IPR010104">
    <property type="entry name" value="TonB_rcpt_bac"/>
</dbReference>
<dbReference type="Pfam" id="PF07715">
    <property type="entry name" value="Plug"/>
    <property type="match status" value="1"/>
</dbReference>
<evidence type="ECO:0000256" key="2">
    <source>
        <dbReference type="ARBA" id="ARBA00009810"/>
    </source>
</evidence>
<gene>
    <name evidence="15" type="ORF">ABDJ85_05545</name>
</gene>
<evidence type="ECO:0000256" key="7">
    <source>
        <dbReference type="ARBA" id="ARBA00023136"/>
    </source>
</evidence>
<keyword evidence="5 10" id="KW-0812">Transmembrane</keyword>
<dbReference type="PROSITE" id="PS52016">
    <property type="entry name" value="TONB_DEPENDENT_REC_3"/>
    <property type="match status" value="1"/>
</dbReference>
<feature type="signal peptide" evidence="12">
    <location>
        <begin position="1"/>
        <end position="30"/>
    </location>
</feature>
<keyword evidence="4 10" id="KW-1134">Transmembrane beta strand</keyword>
<feature type="domain" description="TonB-dependent receptor plug" evidence="14">
    <location>
        <begin position="55"/>
        <end position="171"/>
    </location>
</feature>
<keyword evidence="12" id="KW-0732">Signal</keyword>
<comment type="similarity">
    <text evidence="2 10 11">Belongs to the TonB-dependent receptor family.</text>
</comment>
<dbReference type="PANTHER" id="PTHR40980:SF3">
    <property type="entry name" value="TONB-DEPENDENT RECEPTOR-LIKE BETA-BARREL DOMAIN-CONTAINING PROTEIN"/>
    <property type="match status" value="1"/>
</dbReference>